<dbReference type="AlphaFoldDB" id="A0A8D9FDT1"/>
<accession>A0A8D9FDT1</accession>
<proteinExistence type="predicted"/>
<dbReference type="EMBL" id="HBUF01645636">
    <property type="protein sequence ID" value="CAG6785866.1"/>
    <property type="molecule type" value="Transcribed_RNA"/>
</dbReference>
<evidence type="ECO:0000313" key="1">
    <source>
        <dbReference type="EMBL" id="CAG6785864.1"/>
    </source>
</evidence>
<name>A0A8D9FDT1_9HEMI</name>
<reference evidence="1" key="1">
    <citation type="submission" date="2021-05" db="EMBL/GenBank/DDBJ databases">
        <authorList>
            <person name="Alioto T."/>
            <person name="Alioto T."/>
            <person name="Gomez Garrido J."/>
        </authorList>
    </citation>
    <scope>NUCLEOTIDE SEQUENCE</scope>
</reference>
<organism evidence="1">
    <name type="scientific">Cacopsylla melanoneura</name>
    <dbReference type="NCBI Taxonomy" id="428564"/>
    <lineage>
        <taxon>Eukaryota</taxon>
        <taxon>Metazoa</taxon>
        <taxon>Ecdysozoa</taxon>
        <taxon>Arthropoda</taxon>
        <taxon>Hexapoda</taxon>
        <taxon>Insecta</taxon>
        <taxon>Pterygota</taxon>
        <taxon>Neoptera</taxon>
        <taxon>Paraneoptera</taxon>
        <taxon>Hemiptera</taxon>
        <taxon>Sternorrhyncha</taxon>
        <taxon>Psylloidea</taxon>
        <taxon>Psyllidae</taxon>
        <taxon>Psyllinae</taxon>
        <taxon>Cacopsylla</taxon>
    </lineage>
</organism>
<dbReference type="EMBL" id="HBUF01645635">
    <property type="protein sequence ID" value="CAG6785864.1"/>
    <property type="molecule type" value="Transcribed_RNA"/>
</dbReference>
<protein>
    <submittedName>
        <fullName evidence="1">Uncharacterized protein</fullName>
    </submittedName>
</protein>
<sequence>MFCNPLPVINFHLKHPVLHGGLFRITILYLCPHQVFTLTIISSSASFHSVTMRRYLFLVLLPEPFDKCIFLYKGSITSTTCGNCGFDMRSLFQTISSSLVFAS</sequence>